<reference evidence="1" key="1">
    <citation type="submission" date="2021-02" db="EMBL/GenBank/DDBJ databases">
        <authorList>
            <consortium name="DOE Joint Genome Institute"/>
            <person name="Ahrendt S."/>
            <person name="Looney B.P."/>
            <person name="Miyauchi S."/>
            <person name="Morin E."/>
            <person name="Drula E."/>
            <person name="Courty P.E."/>
            <person name="Chicoki N."/>
            <person name="Fauchery L."/>
            <person name="Kohler A."/>
            <person name="Kuo A."/>
            <person name="Labutti K."/>
            <person name="Pangilinan J."/>
            <person name="Lipzen A."/>
            <person name="Riley R."/>
            <person name="Andreopoulos W."/>
            <person name="He G."/>
            <person name="Johnson J."/>
            <person name="Barry K.W."/>
            <person name="Grigoriev I.V."/>
            <person name="Nagy L."/>
            <person name="Hibbett D."/>
            <person name="Henrissat B."/>
            <person name="Matheny P.B."/>
            <person name="Labbe J."/>
            <person name="Martin F."/>
        </authorList>
    </citation>
    <scope>NUCLEOTIDE SEQUENCE</scope>
    <source>
        <strain evidence="1">FP105234-sp</strain>
    </source>
</reference>
<keyword evidence="2" id="KW-1185">Reference proteome</keyword>
<name>A0ACB8S808_9AGAM</name>
<comment type="caution">
    <text evidence="1">The sequence shown here is derived from an EMBL/GenBank/DDBJ whole genome shotgun (WGS) entry which is preliminary data.</text>
</comment>
<dbReference type="Proteomes" id="UP000814033">
    <property type="component" value="Unassembled WGS sequence"/>
</dbReference>
<proteinExistence type="predicted"/>
<sequence>MKDDLEEDEDEDDVDDDEDDEGDLDDVEDATVEAVARAPSLRRPSIVITTDGVSSLPRTNAFVNSNSNHLRSAFSPATPSPTGSLTPSSSGSSPSPHAQRYPGWVSEVVKPLAEFLDDSVDPRDLFVDLQEIAEGESGSVFSARMQSSPAAPAHAFTPPTPTSPFPARARQDVVAMKCIPIVPSGSPKLSDLKRELELLRGVRHPNVLKMERLYVDLVDDSLWIAMELMDRSVADVLGVALEAGGEDIVMGEKMVARFVWDVLLALSYIRKQHIAHRDLRSDNLLLNRDGVLKLADFSSAIRAPPGTPKSSEMAGVIYWQAPEVRTGLYDPMKVDVWSLGATAWELVQGEPPFSDVEDTRQIGHQLPPLSQPEIYSRSFHDFLHLCSQPVASRPDPDELLNAHFIRTACPRSAIVQMLAQCKAIEEQRLRRLSIDSQGTFTKS</sequence>
<evidence type="ECO:0000313" key="1">
    <source>
        <dbReference type="EMBL" id="KAI0052439.1"/>
    </source>
</evidence>
<protein>
    <submittedName>
        <fullName evidence="1">Kinase-like protein</fullName>
    </submittedName>
</protein>
<gene>
    <name evidence="1" type="ORF">FA95DRAFT_1483655</name>
</gene>
<organism evidence="1 2">
    <name type="scientific">Auriscalpium vulgare</name>
    <dbReference type="NCBI Taxonomy" id="40419"/>
    <lineage>
        <taxon>Eukaryota</taxon>
        <taxon>Fungi</taxon>
        <taxon>Dikarya</taxon>
        <taxon>Basidiomycota</taxon>
        <taxon>Agaricomycotina</taxon>
        <taxon>Agaricomycetes</taxon>
        <taxon>Russulales</taxon>
        <taxon>Auriscalpiaceae</taxon>
        <taxon>Auriscalpium</taxon>
    </lineage>
</organism>
<dbReference type="EMBL" id="MU275845">
    <property type="protein sequence ID" value="KAI0052439.1"/>
    <property type="molecule type" value="Genomic_DNA"/>
</dbReference>
<accession>A0ACB8S808</accession>
<evidence type="ECO:0000313" key="2">
    <source>
        <dbReference type="Proteomes" id="UP000814033"/>
    </source>
</evidence>
<reference evidence="1" key="2">
    <citation type="journal article" date="2022" name="New Phytol.">
        <title>Evolutionary transition to the ectomycorrhizal habit in the genomes of a hyperdiverse lineage of mushroom-forming fungi.</title>
        <authorList>
            <person name="Looney B."/>
            <person name="Miyauchi S."/>
            <person name="Morin E."/>
            <person name="Drula E."/>
            <person name="Courty P.E."/>
            <person name="Kohler A."/>
            <person name="Kuo A."/>
            <person name="LaButti K."/>
            <person name="Pangilinan J."/>
            <person name="Lipzen A."/>
            <person name="Riley R."/>
            <person name="Andreopoulos W."/>
            <person name="He G."/>
            <person name="Johnson J."/>
            <person name="Nolan M."/>
            <person name="Tritt A."/>
            <person name="Barry K.W."/>
            <person name="Grigoriev I.V."/>
            <person name="Nagy L.G."/>
            <person name="Hibbett D."/>
            <person name="Henrissat B."/>
            <person name="Matheny P.B."/>
            <person name="Labbe J."/>
            <person name="Martin F.M."/>
        </authorList>
    </citation>
    <scope>NUCLEOTIDE SEQUENCE</scope>
    <source>
        <strain evidence="1">FP105234-sp</strain>
    </source>
</reference>